<reference evidence="1 2" key="1">
    <citation type="submission" date="2017-06" db="EMBL/GenBank/DDBJ databases">
        <authorList>
            <person name="Kim H.J."/>
            <person name="Triplett B.A."/>
        </authorList>
    </citation>
    <scope>NUCLEOTIDE SEQUENCE [LARGE SCALE GENOMIC DNA]</scope>
    <source>
        <strain evidence="1 2">DSM 44272</strain>
    </source>
</reference>
<sequence>MGHARGEVELEGKVLVVKRIKVTYTGLSIAAEDAEKVQRVLAFHADGCPVARSLRGAIDITTQLG</sequence>
<organism evidence="1 2">
    <name type="scientific">Blastococcus mobilis</name>
    <dbReference type="NCBI Taxonomy" id="1938746"/>
    <lineage>
        <taxon>Bacteria</taxon>
        <taxon>Bacillati</taxon>
        <taxon>Actinomycetota</taxon>
        <taxon>Actinomycetes</taxon>
        <taxon>Geodermatophilales</taxon>
        <taxon>Geodermatophilaceae</taxon>
        <taxon>Blastococcus</taxon>
    </lineage>
</organism>
<gene>
    <name evidence="1" type="ORF">SAMN06272737_1114</name>
</gene>
<dbReference type="InterPro" id="IPR036102">
    <property type="entry name" value="OsmC/Ohrsf"/>
</dbReference>
<dbReference type="InterPro" id="IPR015946">
    <property type="entry name" value="KH_dom-like_a/b"/>
</dbReference>
<dbReference type="SUPFAM" id="SSF82784">
    <property type="entry name" value="OsmC-like"/>
    <property type="match status" value="1"/>
</dbReference>
<keyword evidence="2" id="KW-1185">Reference proteome</keyword>
<accession>A0A238X127</accession>
<dbReference type="Gene3D" id="3.30.300.20">
    <property type="match status" value="1"/>
</dbReference>
<name>A0A238X127_9ACTN</name>
<dbReference type="AlphaFoldDB" id="A0A238X127"/>
<proteinExistence type="predicted"/>
<evidence type="ECO:0000313" key="1">
    <source>
        <dbReference type="EMBL" id="SNR52442.1"/>
    </source>
</evidence>
<protein>
    <submittedName>
        <fullName evidence="1">OsmC-like protein</fullName>
    </submittedName>
</protein>
<evidence type="ECO:0000313" key="2">
    <source>
        <dbReference type="Proteomes" id="UP000198403"/>
    </source>
</evidence>
<dbReference type="Proteomes" id="UP000198403">
    <property type="component" value="Unassembled WGS sequence"/>
</dbReference>
<dbReference type="EMBL" id="FZNO01000011">
    <property type="protein sequence ID" value="SNR52442.1"/>
    <property type="molecule type" value="Genomic_DNA"/>
</dbReference>